<evidence type="ECO:0000259" key="1">
    <source>
        <dbReference type="Pfam" id="PF07762"/>
    </source>
</evidence>
<evidence type="ECO:0000313" key="2">
    <source>
        <dbReference type="EMBL" id="OEL34038.1"/>
    </source>
</evidence>
<dbReference type="Proteomes" id="UP000095767">
    <property type="component" value="Unassembled WGS sequence"/>
</dbReference>
<dbReference type="PANTHER" id="PTHR33074">
    <property type="entry name" value="EXPRESSED PROTEIN-RELATED"/>
    <property type="match status" value="1"/>
</dbReference>
<organism evidence="2 3">
    <name type="scientific">Dichanthelium oligosanthes</name>
    <dbReference type="NCBI Taxonomy" id="888268"/>
    <lineage>
        <taxon>Eukaryota</taxon>
        <taxon>Viridiplantae</taxon>
        <taxon>Streptophyta</taxon>
        <taxon>Embryophyta</taxon>
        <taxon>Tracheophyta</taxon>
        <taxon>Spermatophyta</taxon>
        <taxon>Magnoliopsida</taxon>
        <taxon>Liliopsida</taxon>
        <taxon>Poales</taxon>
        <taxon>Poaceae</taxon>
        <taxon>PACMAD clade</taxon>
        <taxon>Panicoideae</taxon>
        <taxon>Panicodae</taxon>
        <taxon>Paniceae</taxon>
        <taxon>Dichantheliinae</taxon>
        <taxon>Dichanthelium</taxon>
    </lineage>
</organism>
<accession>A0A1E5W9X3</accession>
<evidence type="ECO:0000313" key="3">
    <source>
        <dbReference type="Proteomes" id="UP000095767"/>
    </source>
</evidence>
<sequence>MPTSSDYVLLNAHACISSVSCNNATTARATTRKHQTIEVSLLPARPPLPSDLLVHCPDLDPSAFTVPPSILRAVEKLLLLRVAIGCPPDYISPKDCDYFIYRLDATCGPSLERILCPHPFHDDDVGLLCRGDHYIIAVLEGTPTLDVYDLHLFHSETPETWSSRQVSVEEPQREFPLKVSRNCYRLFNHDTSTVITIGGEGGTMGWVDLWRGILLCDVLREQPTLRGLPLPMPVDLMSGNNGNGFELGCPKSLRGISFINKDKSGQPCLKLVHLQADATQLPYEEHDGLRSFLMHDWAITTWNNVRNTKMTSSWEDWHEGQRIQASCITVDNQLTAELLDSGLFLDNKPQDGDGPGRALQNLMVSDPAPAIVAADEDVVYLMARVKFLDPKAWIVALDTKNKTLRGAAEFGTEREPDARVLCCPSTISKYICDESGCCCPRCLKTSNSGGM</sequence>
<dbReference type="PANTHER" id="PTHR33074:SF62">
    <property type="entry name" value="EXPRESSED PROTEIN"/>
    <property type="match status" value="1"/>
</dbReference>
<protein>
    <recommendedName>
        <fullName evidence="1">DUF1618 domain-containing protein</fullName>
    </recommendedName>
</protein>
<name>A0A1E5W9X3_9POAL</name>
<comment type="caution">
    <text evidence="2">The sequence shown here is derived from an EMBL/GenBank/DDBJ whole genome shotgun (WGS) entry which is preliminary data.</text>
</comment>
<reference evidence="2 3" key="1">
    <citation type="submission" date="2016-09" db="EMBL/GenBank/DDBJ databases">
        <title>The draft genome of Dichanthelium oligosanthes: A C3 panicoid grass species.</title>
        <authorList>
            <person name="Studer A.J."/>
            <person name="Schnable J.C."/>
            <person name="Brutnell T.P."/>
        </authorList>
    </citation>
    <scope>NUCLEOTIDE SEQUENCE [LARGE SCALE GENOMIC DNA]</scope>
    <source>
        <strain evidence="3">cv. Kellogg 1175</strain>
        <tissue evidence="2">Leaf</tissue>
    </source>
</reference>
<dbReference type="EMBL" id="LWDX02016632">
    <property type="protein sequence ID" value="OEL34038.1"/>
    <property type="molecule type" value="Genomic_DNA"/>
</dbReference>
<gene>
    <name evidence="2" type="ORF">BAE44_0004944</name>
</gene>
<feature type="domain" description="DUF1618" evidence="1">
    <location>
        <begin position="206"/>
        <end position="380"/>
    </location>
</feature>
<dbReference type="AlphaFoldDB" id="A0A1E5W9X3"/>
<dbReference type="OrthoDB" id="604159at2759"/>
<keyword evidence="3" id="KW-1185">Reference proteome</keyword>
<dbReference type="Pfam" id="PF07762">
    <property type="entry name" value="DUF1618"/>
    <property type="match status" value="1"/>
</dbReference>
<dbReference type="InterPro" id="IPR011676">
    <property type="entry name" value="DUF1618"/>
</dbReference>
<proteinExistence type="predicted"/>